<keyword evidence="2" id="KW-1185">Reference proteome</keyword>
<organism evidence="1 2">
    <name type="scientific">Sedimenticola thiotaurini</name>
    <dbReference type="NCBI Taxonomy" id="1543721"/>
    <lineage>
        <taxon>Bacteria</taxon>
        <taxon>Pseudomonadati</taxon>
        <taxon>Pseudomonadota</taxon>
        <taxon>Gammaproteobacteria</taxon>
        <taxon>Chromatiales</taxon>
        <taxon>Sedimenticolaceae</taxon>
        <taxon>Sedimenticola</taxon>
    </lineage>
</organism>
<dbReference type="RefSeq" id="WP_046858120.1">
    <property type="nucleotide sequence ID" value="NZ_CP011412.1"/>
</dbReference>
<gene>
    <name evidence="1" type="ORF">AAY24_01155</name>
</gene>
<evidence type="ECO:0000313" key="2">
    <source>
        <dbReference type="Proteomes" id="UP000034410"/>
    </source>
</evidence>
<dbReference type="AlphaFoldDB" id="A0A0F7JRU3"/>
<dbReference type="EMBL" id="CP011412">
    <property type="protein sequence ID" value="AKH19181.1"/>
    <property type="molecule type" value="Genomic_DNA"/>
</dbReference>
<protein>
    <submittedName>
        <fullName evidence="1">Uncharacterized protein</fullName>
    </submittedName>
</protein>
<proteinExistence type="predicted"/>
<accession>A0A0F7JRU3</accession>
<evidence type="ECO:0000313" key="1">
    <source>
        <dbReference type="EMBL" id="AKH19181.1"/>
    </source>
</evidence>
<sequence length="108" mass="12063">MVKLPHSLRDWSSNRFEQSLKTELLALPLNNLPLQQATRGGYVDGSNLQITLLQQSATPTQLQVKVGVFFNEIIVGCSCGDDPVNEPIYCEMHITIDRRTGASLFELM</sequence>
<dbReference type="OrthoDB" id="9800518at2"/>
<dbReference type="KEGG" id="seds:AAY24_01155"/>
<name>A0A0F7JRU3_9GAMM</name>
<dbReference type="Proteomes" id="UP000034410">
    <property type="component" value="Chromosome"/>
</dbReference>
<reference evidence="1 2" key="1">
    <citation type="journal article" date="2015" name="Genome Announc.">
        <title>Complete Genome Sequence of Sedimenticola thiotaurini Strain SIP-G1, a Polyphosphate- and Polyhydroxyalkanoate-Accumulating Sulfur-Oxidizing Gammaproteobacterium Isolated from Salt Marsh Sediments.</title>
        <authorList>
            <person name="Flood B.E."/>
            <person name="Jones D.S."/>
            <person name="Bailey J.V."/>
        </authorList>
    </citation>
    <scope>NUCLEOTIDE SEQUENCE [LARGE SCALE GENOMIC DNA]</scope>
    <source>
        <strain evidence="1 2">SIP-G1</strain>
    </source>
</reference>